<comment type="caution">
    <text evidence="2">The sequence shown here is derived from an EMBL/GenBank/DDBJ whole genome shotgun (WGS) entry which is preliminary data.</text>
</comment>
<evidence type="ECO:0000313" key="2">
    <source>
        <dbReference type="EMBL" id="KAL1602654.1"/>
    </source>
</evidence>
<proteinExistence type="predicted"/>
<name>A0ABR3REV0_9PLEO</name>
<feature type="compositionally biased region" description="Basic and acidic residues" evidence="1">
    <location>
        <begin position="130"/>
        <end position="166"/>
    </location>
</feature>
<feature type="compositionally biased region" description="Low complexity" evidence="1">
    <location>
        <begin position="324"/>
        <end position="333"/>
    </location>
</feature>
<reference evidence="2 3" key="1">
    <citation type="submission" date="2024-02" db="EMBL/GenBank/DDBJ databases">
        <title>De novo assembly and annotation of 12 fungi associated with fruit tree decline syndrome in Ontario, Canada.</title>
        <authorList>
            <person name="Sulman M."/>
            <person name="Ellouze W."/>
            <person name="Ilyukhin E."/>
        </authorList>
    </citation>
    <scope>NUCLEOTIDE SEQUENCE [LARGE SCALE GENOMIC DNA]</scope>
    <source>
        <strain evidence="2 3">M42-189</strain>
    </source>
</reference>
<dbReference type="Proteomes" id="UP001521785">
    <property type="component" value="Unassembled WGS sequence"/>
</dbReference>
<evidence type="ECO:0000313" key="3">
    <source>
        <dbReference type="Proteomes" id="UP001521785"/>
    </source>
</evidence>
<evidence type="ECO:0000256" key="1">
    <source>
        <dbReference type="SAM" id="MobiDB-lite"/>
    </source>
</evidence>
<accession>A0ABR3REV0</accession>
<sequence length="359" mass="40548">MTIYIHSGARDDDEVVLACGYYLPYPDSEHEGLVVKTSMYLPVMNWVYVDATTYQLRYGIRKDADGNITGPFDCTSHARRITLFKWEGWCAVEEQPNEWAVYFDVNDDGLEGKVQEGTRVLEIELERREERYKKDEHGSAATKRTETETSLHKPEVTTTEITEKPVRTQTEVPEAAAAGRGKQISPLEKTSNPQADSLASVKPSFSPTKFPLRQKTNLLPAAPERNPSNNSKSKRSHDPPPSSHTGRPPFRPLGPLPFEAKHYQHPRPRTPNMEGRESPRPRAPPSASRRFQSLDLSHDDASRPRRLSTDSSARRAFQRFRNTSSGSIESSESVPQVPKKKLSIRERASKALKKKRESA</sequence>
<dbReference type="PANTHER" id="PTHR38049:SF2">
    <property type="entry name" value="RICIN B LECTIN DOMAIN-CONTAINING PROTEIN"/>
    <property type="match status" value="1"/>
</dbReference>
<feature type="compositionally biased region" description="Polar residues" evidence="1">
    <location>
        <begin position="188"/>
        <end position="207"/>
    </location>
</feature>
<protein>
    <submittedName>
        <fullName evidence="2">Uncharacterized protein</fullName>
    </submittedName>
</protein>
<feature type="compositionally biased region" description="Basic residues" evidence="1">
    <location>
        <begin position="350"/>
        <end position="359"/>
    </location>
</feature>
<gene>
    <name evidence="2" type="ORF">SLS60_006071</name>
</gene>
<organism evidence="2 3">
    <name type="scientific">Paraconiothyrium brasiliense</name>
    <dbReference type="NCBI Taxonomy" id="300254"/>
    <lineage>
        <taxon>Eukaryota</taxon>
        <taxon>Fungi</taxon>
        <taxon>Dikarya</taxon>
        <taxon>Ascomycota</taxon>
        <taxon>Pezizomycotina</taxon>
        <taxon>Dothideomycetes</taxon>
        <taxon>Pleosporomycetidae</taxon>
        <taxon>Pleosporales</taxon>
        <taxon>Massarineae</taxon>
        <taxon>Didymosphaeriaceae</taxon>
        <taxon>Paraconiothyrium</taxon>
    </lineage>
</organism>
<feature type="region of interest" description="Disordered" evidence="1">
    <location>
        <begin position="130"/>
        <end position="359"/>
    </location>
</feature>
<keyword evidence="3" id="KW-1185">Reference proteome</keyword>
<dbReference type="PANTHER" id="PTHR38049">
    <property type="entry name" value="RICIN B LECTIN DOMAIN-CONTAINING PROTEIN"/>
    <property type="match status" value="1"/>
</dbReference>
<dbReference type="EMBL" id="JAKJXO020000007">
    <property type="protein sequence ID" value="KAL1602654.1"/>
    <property type="molecule type" value="Genomic_DNA"/>
</dbReference>